<feature type="region of interest" description="Disordered" evidence="1">
    <location>
        <begin position="25"/>
        <end position="69"/>
    </location>
</feature>
<feature type="region of interest" description="Disordered" evidence="1">
    <location>
        <begin position="198"/>
        <end position="250"/>
    </location>
</feature>
<dbReference type="Proteomes" id="UP001177744">
    <property type="component" value="Unassembled WGS sequence"/>
</dbReference>
<evidence type="ECO:0000313" key="2">
    <source>
        <dbReference type="EMBL" id="KAK1339768.1"/>
    </source>
</evidence>
<name>A0AA40HYL4_CNENI</name>
<sequence>MVRGVDRTPQEACGVNPPLLPQMAGVASQKTRAAAGGSLPPSHSSGFVGPKPEGSGPQGESGDAGTGTEALTPHIWNRLHTATSRKSYQPGPMEPWMEPLSPFEDVTATDQETQGGQGGIPEAAWRPLTPECFFLVRVHRALKEGSPRGDERSCPGSSLARWSHWHRRRPLRPCIGPSIGTTTASCGHRSAQSLGQTTASCGHRIGPAPLAQNAASRLDRPSPWHRTTASLRPSHRPSPPGQFGTSDKDSDLRLGAKGIVTAAIPISRDWKLLLSASASTEPQHNPRTGVLGTVAQSPAPQASACTLRSCMAGPGLSALRSQGSHRLSYIPKKGGFRSGDTSAAFRSQPLISPGPGPPPPPPRPLLQG</sequence>
<organism evidence="2 3">
    <name type="scientific">Cnephaeus nilssonii</name>
    <name type="common">Northern bat</name>
    <name type="synonym">Eptesicus nilssonii</name>
    <dbReference type="NCBI Taxonomy" id="3371016"/>
    <lineage>
        <taxon>Eukaryota</taxon>
        <taxon>Metazoa</taxon>
        <taxon>Chordata</taxon>
        <taxon>Craniata</taxon>
        <taxon>Vertebrata</taxon>
        <taxon>Euteleostomi</taxon>
        <taxon>Mammalia</taxon>
        <taxon>Eutheria</taxon>
        <taxon>Laurasiatheria</taxon>
        <taxon>Chiroptera</taxon>
        <taxon>Yangochiroptera</taxon>
        <taxon>Vespertilionidae</taxon>
        <taxon>Cnephaeus</taxon>
    </lineage>
</organism>
<proteinExistence type="predicted"/>
<feature type="region of interest" description="Disordered" evidence="1">
    <location>
        <begin position="331"/>
        <end position="368"/>
    </location>
</feature>
<evidence type="ECO:0000256" key="1">
    <source>
        <dbReference type="SAM" id="MobiDB-lite"/>
    </source>
</evidence>
<evidence type="ECO:0000313" key="3">
    <source>
        <dbReference type="Proteomes" id="UP001177744"/>
    </source>
</evidence>
<dbReference type="EMBL" id="JAULJE010000008">
    <property type="protein sequence ID" value="KAK1339768.1"/>
    <property type="molecule type" value="Genomic_DNA"/>
</dbReference>
<feature type="compositionally biased region" description="Pro residues" evidence="1">
    <location>
        <begin position="352"/>
        <end position="368"/>
    </location>
</feature>
<accession>A0AA40HYL4</accession>
<comment type="caution">
    <text evidence="2">The sequence shown here is derived from an EMBL/GenBank/DDBJ whole genome shotgun (WGS) entry which is preliminary data.</text>
</comment>
<keyword evidence="3" id="KW-1185">Reference proteome</keyword>
<gene>
    <name evidence="2" type="ORF">QTO34_018324</name>
</gene>
<protein>
    <submittedName>
        <fullName evidence="2">Uncharacterized protein</fullName>
    </submittedName>
</protein>
<feature type="compositionally biased region" description="Gly residues" evidence="1">
    <location>
        <begin position="56"/>
        <end position="65"/>
    </location>
</feature>
<dbReference type="AlphaFoldDB" id="A0AA40HYL4"/>
<reference evidence="2" key="1">
    <citation type="submission" date="2023-06" db="EMBL/GenBank/DDBJ databases">
        <title>Reference genome for the Northern bat (Eptesicus nilssonii), a most northern bat species.</title>
        <authorList>
            <person name="Laine V.N."/>
            <person name="Pulliainen A.T."/>
            <person name="Lilley T.M."/>
        </authorList>
    </citation>
    <scope>NUCLEOTIDE SEQUENCE</scope>
    <source>
        <strain evidence="2">BLF_Eptnil</strain>
        <tissue evidence="2">Kidney</tissue>
    </source>
</reference>